<gene>
    <name evidence="1" type="ORF">KUDE01_030995</name>
</gene>
<proteinExistence type="predicted"/>
<evidence type="ECO:0000313" key="1">
    <source>
        <dbReference type="EMBL" id="KAK1884797.1"/>
    </source>
</evidence>
<reference evidence="1" key="1">
    <citation type="submission" date="2023-04" db="EMBL/GenBank/DDBJ databases">
        <title>Chromosome-level genome of Chaenocephalus aceratus.</title>
        <authorList>
            <person name="Park H."/>
        </authorList>
    </citation>
    <scope>NUCLEOTIDE SEQUENCE</scope>
    <source>
        <strain evidence="1">DE</strain>
        <tissue evidence="1">Muscle</tissue>
    </source>
</reference>
<name>A0AAD9F119_DISEL</name>
<dbReference type="EMBL" id="JASDAP010000021">
    <property type="protein sequence ID" value="KAK1884797.1"/>
    <property type="molecule type" value="Genomic_DNA"/>
</dbReference>
<dbReference type="AlphaFoldDB" id="A0AAD9F119"/>
<protein>
    <submittedName>
        <fullName evidence="1">Serine/threonine-protein phosphatase PP1-beta catalytic subunit</fullName>
    </submittedName>
</protein>
<comment type="caution">
    <text evidence="1">The sequence shown here is derived from an EMBL/GenBank/DDBJ whole genome shotgun (WGS) entry which is preliminary data.</text>
</comment>
<dbReference type="Proteomes" id="UP001228049">
    <property type="component" value="Unassembled WGS sequence"/>
</dbReference>
<organism evidence="1 2">
    <name type="scientific">Dissostichus eleginoides</name>
    <name type="common">Patagonian toothfish</name>
    <name type="synonym">Dissostichus amissus</name>
    <dbReference type="NCBI Taxonomy" id="100907"/>
    <lineage>
        <taxon>Eukaryota</taxon>
        <taxon>Metazoa</taxon>
        <taxon>Chordata</taxon>
        <taxon>Craniata</taxon>
        <taxon>Vertebrata</taxon>
        <taxon>Euteleostomi</taxon>
        <taxon>Actinopterygii</taxon>
        <taxon>Neopterygii</taxon>
        <taxon>Teleostei</taxon>
        <taxon>Neoteleostei</taxon>
        <taxon>Acanthomorphata</taxon>
        <taxon>Eupercaria</taxon>
        <taxon>Perciformes</taxon>
        <taxon>Notothenioidei</taxon>
        <taxon>Nototheniidae</taxon>
        <taxon>Dissostichus</taxon>
    </lineage>
</organism>
<evidence type="ECO:0000313" key="2">
    <source>
        <dbReference type="Proteomes" id="UP001228049"/>
    </source>
</evidence>
<accession>A0AAD9F119</accession>
<sequence length="103" mass="11391">MVVPPGRVPLQDRDEFLSLKLSTSQKEARLFLSDGASCLSGIKWTDGGVDRGHSGQFGLVILDMKDFSEADPDKDAQGWGENYRVVSFTFGANVVSNFLNRFF</sequence>
<keyword evidence="2" id="KW-1185">Reference proteome</keyword>